<dbReference type="Pfam" id="PF09724">
    <property type="entry name" value="Dcc1"/>
    <property type="match status" value="1"/>
</dbReference>
<dbReference type="GO" id="GO:0000775">
    <property type="term" value="C:chromosome, centromeric region"/>
    <property type="evidence" value="ECO:0007669"/>
    <property type="project" value="TreeGrafter"/>
</dbReference>
<sequence length="463" mass="50401">MPYDLATGASTRPLRLAYAADYEERGPAGGGVVATEDLENHGYALLELDEALEQALLDQSTDQPSSSSSPSTTLVIRGQPRDEAVLCTSSSTFALRRVEWSNALLVVDAGSAADAAEDEVQPGTSATIQATLAHLLEARPIKANTTRLPELMAQAKAVWDGVSPLTKVSACTLDELRAQVQASDYELVEGLVHYDIVQLEDGGYRQITSEHLCHVLASIFTACAAEDIRLDDRAPVTLRQCFAFMGLAPSTRQGGSCSSDDADLLSPMVVRHCFRKFATTCDADGASGDAAMHVDEAAYEDRPHVFVESSVCRYIGQEVLRQHKSIHYEQHAFMEAWSASVPEGYTVSLDMLEGICIPNETDDAAGSGAAPKTLLYLPIDELPRDPAARMRMLFDMRAKWSAEELRVYLADIAITPAQIDMWLMKYARRVTATGAMARHGKRKAHGQPSTEQVWYCARIIGAT</sequence>
<proteinExistence type="inferred from homology"/>
<evidence type="ECO:0000256" key="2">
    <source>
        <dbReference type="ARBA" id="ARBA00022705"/>
    </source>
</evidence>
<dbReference type="PANTHER" id="PTHR13395:SF6">
    <property type="entry name" value="SISTER CHROMATID COHESION PROTEIN DCC1"/>
    <property type="match status" value="1"/>
</dbReference>
<accession>A0A4P9Z385</accession>
<reference evidence="4" key="1">
    <citation type="journal article" date="2018" name="Nat. Microbiol.">
        <title>Leveraging single-cell genomics to expand the fungal tree of life.</title>
        <authorList>
            <person name="Ahrendt S.R."/>
            <person name="Quandt C.A."/>
            <person name="Ciobanu D."/>
            <person name="Clum A."/>
            <person name="Salamov A."/>
            <person name="Andreopoulos B."/>
            <person name="Cheng J.F."/>
            <person name="Woyke T."/>
            <person name="Pelin A."/>
            <person name="Henrissat B."/>
            <person name="Reynolds N.K."/>
            <person name="Benny G.L."/>
            <person name="Smith M.E."/>
            <person name="James T.Y."/>
            <person name="Grigoriev I.V."/>
        </authorList>
    </citation>
    <scope>NUCLEOTIDE SEQUENCE [LARGE SCALE GENOMIC DNA]</scope>
    <source>
        <strain evidence="4">Benny S71-1</strain>
    </source>
</reference>
<keyword evidence="2" id="KW-0235">DNA replication</keyword>
<evidence type="ECO:0008006" key="5">
    <source>
        <dbReference type="Google" id="ProtNLM"/>
    </source>
</evidence>
<organism evidence="3 4">
    <name type="scientific">Syncephalis pseudoplumigaleata</name>
    <dbReference type="NCBI Taxonomy" id="1712513"/>
    <lineage>
        <taxon>Eukaryota</taxon>
        <taxon>Fungi</taxon>
        <taxon>Fungi incertae sedis</taxon>
        <taxon>Zoopagomycota</taxon>
        <taxon>Zoopagomycotina</taxon>
        <taxon>Zoopagomycetes</taxon>
        <taxon>Zoopagales</taxon>
        <taxon>Piptocephalidaceae</taxon>
        <taxon>Syncephalis</taxon>
    </lineage>
</organism>
<dbReference type="GO" id="GO:0000785">
    <property type="term" value="C:chromatin"/>
    <property type="evidence" value="ECO:0007669"/>
    <property type="project" value="TreeGrafter"/>
</dbReference>
<keyword evidence="4" id="KW-1185">Reference proteome</keyword>
<dbReference type="OrthoDB" id="276989at2759"/>
<evidence type="ECO:0000256" key="1">
    <source>
        <dbReference type="ARBA" id="ARBA00007017"/>
    </source>
</evidence>
<evidence type="ECO:0000313" key="4">
    <source>
        <dbReference type="Proteomes" id="UP000278143"/>
    </source>
</evidence>
<dbReference type="PANTHER" id="PTHR13395">
    <property type="entry name" value="SISTER CHROMATID COHESION PROTEIN DCC1-RELATED"/>
    <property type="match status" value="1"/>
</dbReference>
<dbReference type="GO" id="GO:0006260">
    <property type="term" value="P:DNA replication"/>
    <property type="evidence" value="ECO:0007669"/>
    <property type="project" value="UniProtKB-KW"/>
</dbReference>
<name>A0A4P9Z385_9FUNG</name>
<dbReference type="Proteomes" id="UP000278143">
    <property type="component" value="Unassembled WGS sequence"/>
</dbReference>
<dbReference type="EMBL" id="KZ989317">
    <property type="protein sequence ID" value="RKP26865.1"/>
    <property type="molecule type" value="Genomic_DNA"/>
</dbReference>
<dbReference type="GO" id="GO:0034088">
    <property type="term" value="P:maintenance of mitotic sister chromatid cohesion"/>
    <property type="evidence" value="ECO:0007669"/>
    <property type="project" value="TreeGrafter"/>
</dbReference>
<dbReference type="InterPro" id="IPR019128">
    <property type="entry name" value="Dcc1"/>
</dbReference>
<gene>
    <name evidence="3" type="ORF">SYNPS1DRAFT_27458</name>
</gene>
<protein>
    <recommendedName>
        <fullName evidence="5">Sister chromatid cohesion protein Dcc1</fullName>
    </recommendedName>
</protein>
<evidence type="ECO:0000313" key="3">
    <source>
        <dbReference type="EMBL" id="RKP26865.1"/>
    </source>
</evidence>
<comment type="similarity">
    <text evidence="1">Belongs to the DCC1 family.</text>
</comment>
<dbReference type="AlphaFoldDB" id="A0A4P9Z385"/>
<dbReference type="GO" id="GO:0031390">
    <property type="term" value="C:Ctf18 RFC-like complex"/>
    <property type="evidence" value="ECO:0007669"/>
    <property type="project" value="InterPro"/>
</dbReference>